<feature type="transmembrane region" description="Helical" evidence="7">
    <location>
        <begin position="12"/>
        <end position="36"/>
    </location>
</feature>
<evidence type="ECO:0000256" key="1">
    <source>
        <dbReference type="ARBA" id="ARBA00004141"/>
    </source>
</evidence>
<keyword evidence="9" id="KW-1185">Reference proteome</keyword>
<evidence type="ECO:0000256" key="5">
    <source>
        <dbReference type="ARBA" id="ARBA00023136"/>
    </source>
</evidence>
<protein>
    <submittedName>
        <fullName evidence="8">Metal ABC transporter permease</fullName>
    </submittedName>
</protein>
<dbReference type="InterPro" id="IPR001626">
    <property type="entry name" value="ABC_TroCD"/>
</dbReference>
<reference evidence="8 9" key="1">
    <citation type="submission" date="2024-08" db="EMBL/GenBank/DDBJ databases">
        <title>Whole-genome sequencing of halo(alkali)philic microorganisms from hypersaline lakes.</title>
        <authorList>
            <person name="Sorokin D.Y."/>
            <person name="Merkel A.Y."/>
            <person name="Messina E."/>
            <person name="Yakimov M."/>
        </authorList>
    </citation>
    <scope>NUCLEOTIDE SEQUENCE [LARGE SCALE GENOMIC DNA]</scope>
    <source>
        <strain evidence="8 9">AB-hyl4</strain>
    </source>
</reference>
<accession>A0ABV4U0H1</accession>
<dbReference type="Gene3D" id="1.10.3470.10">
    <property type="entry name" value="ABC transporter involved in vitamin B12 uptake, BtuC"/>
    <property type="match status" value="1"/>
</dbReference>
<feature type="transmembrane region" description="Helical" evidence="7">
    <location>
        <begin position="233"/>
        <end position="253"/>
    </location>
</feature>
<evidence type="ECO:0000313" key="9">
    <source>
        <dbReference type="Proteomes" id="UP001575105"/>
    </source>
</evidence>
<evidence type="ECO:0000256" key="6">
    <source>
        <dbReference type="RuleBase" id="RU003943"/>
    </source>
</evidence>
<feature type="transmembrane region" description="Helical" evidence="7">
    <location>
        <begin position="90"/>
        <end position="106"/>
    </location>
</feature>
<feature type="transmembrane region" description="Helical" evidence="7">
    <location>
        <begin position="260"/>
        <end position="278"/>
    </location>
</feature>
<comment type="caution">
    <text evidence="8">The sequence shown here is derived from an EMBL/GenBank/DDBJ whole genome shotgun (WGS) entry which is preliminary data.</text>
</comment>
<organism evidence="8 9">
    <name type="scientific">Natronomicrosphaera hydrolytica</name>
    <dbReference type="NCBI Taxonomy" id="3242702"/>
    <lineage>
        <taxon>Bacteria</taxon>
        <taxon>Pseudomonadati</taxon>
        <taxon>Planctomycetota</taxon>
        <taxon>Phycisphaerae</taxon>
        <taxon>Phycisphaerales</taxon>
        <taxon>Phycisphaeraceae</taxon>
        <taxon>Natronomicrosphaera</taxon>
    </lineage>
</organism>
<dbReference type="PANTHER" id="PTHR30477">
    <property type="entry name" value="ABC-TRANSPORTER METAL-BINDING PROTEIN"/>
    <property type="match status" value="1"/>
</dbReference>
<gene>
    <name evidence="8" type="ORF">ACERK3_02165</name>
</gene>
<evidence type="ECO:0000256" key="2">
    <source>
        <dbReference type="ARBA" id="ARBA00008034"/>
    </source>
</evidence>
<comment type="subcellular location">
    <subcellularLocation>
        <location evidence="6">Cell membrane</location>
        <topology evidence="6">Multi-pass membrane protein</topology>
    </subcellularLocation>
    <subcellularLocation>
        <location evidence="1">Membrane</location>
        <topology evidence="1">Multi-pass membrane protein</topology>
    </subcellularLocation>
</comment>
<keyword evidence="6" id="KW-0813">Transport</keyword>
<dbReference type="InterPro" id="IPR037294">
    <property type="entry name" value="ABC_BtuC-like"/>
</dbReference>
<dbReference type="Pfam" id="PF00950">
    <property type="entry name" value="ABC-3"/>
    <property type="match status" value="1"/>
</dbReference>
<evidence type="ECO:0000256" key="7">
    <source>
        <dbReference type="SAM" id="Phobius"/>
    </source>
</evidence>
<sequence length="315" mass="33588">MQFIDDLINFAVFRHALLTGLMVGVVCSVLSVIVVLKRMAFIGQGISHAGFGGVGTAVLIGPAVGSLFALPMLDRLPWWLRDAVPAFDDFVVLAFCIATAVLIGVMTRRRQLEADSAIGILLAGTMAWGVLMTNIATTLHDTDWWVTRFGVRGAVPSFEQLLFGSLMSVSFEDMWTALVLGLLVLTLLAVLAKEMLFFAFDETAARVFGVRTTVMYYLLLVLLSLTIVMSMRLVGFVLVSALLVIPGATAVLVSQRLGRVLVLAVAVGVLGVAGGLVLSLELNLSSGATIVGVLCAIFGVTYVGRAGLNRRVVRA</sequence>
<dbReference type="PANTHER" id="PTHR30477:SF13">
    <property type="entry name" value="IRON TRANSPORT SYSTEM MEMBRANE PROTEIN HI_0360-RELATED"/>
    <property type="match status" value="1"/>
</dbReference>
<dbReference type="EMBL" id="JBGUBD010000001">
    <property type="protein sequence ID" value="MFA9477090.1"/>
    <property type="molecule type" value="Genomic_DNA"/>
</dbReference>
<evidence type="ECO:0000256" key="3">
    <source>
        <dbReference type="ARBA" id="ARBA00022692"/>
    </source>
</evidence>
<keyword evidence="5 7" id="KW-0472">Membrane</keyword>
<proteinExistence type="inferred from homology"/>
<comment type="similarity">
    <text evidence="2 6">Belongs to the ABC-3 integral membrane protein family.</text>
</comment>
<dbReference type="RefSeq" id="WP_425344012.1">
    <property type="nucleotide sequence ID" value="NZ_JBGUBD010000001.1"/>
</dbReference>
<feature type="transmembrane region" description="Helical" evidence="7">
    <location>
        <begin position="48"/>
        <end position="70"/>
    </location>
</feature>
<keyword evidence="4 7" id="KW-1133">Transmembrane helix</keyword>
<dbReference type="SUPFAM" id="SSF81345">
    <property type="entry name" value="ABC transporter involved in vitamin B12 uptake, BtuC"/>
    <property type="match status" value="1"/>
</dbReference>
<name>A0ABV4U0H1_9BACT</name>
<feature type="transmembrane region" description="Helical" evidence="7">
    <location>
        <begin position="204"/>
        <end position="227"/>
    </location>
</feature>
<evidence type="ECO:0000256" key="4">
    <source>
        <dbReference type="ARBA" id="ARBA00022989"/>
    </source>
</evidence>
<keyword evidence="3 6" id="KW-0812">Transmembrane</keyword>
<dbReference type="Proteomes" id="UP001575105">
    <property type="component" value="Unassembled WGS sequence"/>
</dbReference>
<feature type="transmembrane region" description="Helical" evidence="7">
    <location>
        <begin position="118"/>
        <end position="139"/>
    </location>
</feature>
<feature type="transmembrane region" description="Helical" evidence="7">
    <location>
        <begin position="284"/>
        <end position="304"/>
    </location>
</feature>
<evidence type="ECO:0000313" key="8">
    <source>
        <dbReference type="EMBL" id="MFA9477090.1"/>
    </source>
</evidence>
<feature type="transmembrane region" description="Helical" evidence="7">
    <location>
        <begin position="174"/>
        <end position="192"/>
    </location>
</feature>